<evidence type="ECO:0000256" key="1">
    <source>
        <dbReference type="ARBA" id="ARBA00009580"/>
    </source>
</evidence>
<accession>A0A417ZCY9</accession>
<dbReference type="Gene3D" id="3.90.190.10">
    <property type="entry name" value="Protein tyrosine phosphatase superfamily"/>
    <property type="match status" value="1"/>
</dbReference>
<sequence>MKNNRLLTLEAGRNFRELGGYQTKDGNTIKYHKIIRSASLGQLTDHDLNFLTDYGLKYDIDFRSADEQQKVPDRAPEHVEYLFDPVFGVDLTQASKFDDQEKAATPDHNIEGLTDIPSDGHENMCNTYRELIHLDSAKKAYRIFFDKLLENNQADQVLLFHCTAGKDRTGMGAVFFMTALGVDRQTILNDYLMTNEVTKDFVEEQLQPFTNNPLMYDSVKALMQVSPDYLKAADEEVKKEAGSWINYLQTQIKVTDQEIADLKKIYLQ</sequence>
<comment type="similarity">
    <text evidence="1">Belongs to the protein-tyrosine phosphatase family.</text>
</comment>
<name>A0A417ZCY9_9LACO</name>
<protein>
    <submittedName>
        <fullName evidence="2">Protein-tyrosine-phosphatase</fullName>
    </submittedName>
</protein>
<reference evidence="2 3" key="1">
    <citation type="submission" date="2018-07" db="EMBL/GenBank/DDBJ databases">
        <title>Genome sequences of six Lactobacillus spp. isolated from bumble bee guts.</title>
        <authorList>
            <person name="Motta E.V.S."/>
            <person name="Moran N.A."/>
        </authorList>
    </citation>
    <scope>NUCLEOTIDE SEQUENCE [LARGE SCALE GENOMIC DNA]</scope>
    <source>
        <strain evidence="2 3">LV-8.1</strain>
    </source>
</reference>
<dbReference type="PANTHER" id="PTHR31126:SF1">
    <property type="entry name" value="TYROSINE SPECIFIC PROTEIN PHOSPHATASES DOMAIN-CONTAINING PROTEIN"/>
    <property type="match status" value="1"/>
</dbReference>
<dbReference type="PROSITE" id="PS00383">
    <property type="entry name" value="TYR_PHOSPHATASE_1"/>
    <property type="match status" value="1"/>
</dbReference>
<dbReference type="AlphaFoldDB" id="A0A417ZCY9"/>
<dbReference type="Pfam" id="PF13350">
    <property type="entry name" value="Y_phosphatase3"/>
    <property type="match status" value="1"/>
</dbReference>
<evidence type="ECO:0000313" key="3">
    <source>
        <dbReference type="Proteomes" id="UP000284822"/>
    </source>
</evidence>
<dbReference type="EMBL" id="QOCS01000003">
    <property type="protein sequence ID" value="RHW48623.1"/>
    <property type="molecule type" value="Genomic_DNA"/>
</dbReference>
<gene>
    <name evidence="2" type="ORF">DS832_00700</name>
</gene>
<dbReference type="SUPFAM" id="SSF52799">
    <property type="entry name" value="(Phosphotyrosine protein) phosphatases II"/>
    <property type="match status" value="1"/>
</dbReference>
<dbReference type="InterPro" id="IPR016130">
    <property type="entry name" value="Tyr_Pase_AS"/>
</dbReference>
<dbReference type="InterPro" id="IPR029021">
    <property type="entry name" value="Prot-tyrosine_phosphatase-like"/>
</dbReference>
<dbReference type="GO" id="GO:0004721">
    <property type="term" value="F:phosphoprotein phosphatase activity"/>
    <property type="evidence" value="ECO:0007669"/>
    <property type="project" value="InterPro"/>
</dbReference>
<comment type="caution">
    <text evidence="2">The sequence shown here is derived from an EMBL/GenBank/DDBJ whole genome shotgun (WGS) entry which is preliminary data.</text>
</comment>
<proteinExistence type="inferred from homology"/>
<organism evidence="2 3">
    <name type="scientific">Bombilactobacillus bombi</name>
    <dbReference type="NCBI Taxonomy" id="1303590"/>
    <lineage>
        <taxon>Bacteria</taxon>
        <taxon>Bacillati</taxon>
        <taxon>Bacillota</taxon>
        <taxon>Bacilli</taxon>
        <taxon>Lactobacillales</taxon>
        <taxon>Lactobacillaceae</taxon>
        <taxon>Bombilactobacillus</taxon>
    </lineage>
</organism>
<evidence type="ECO:0000313" key="2">
    <source>
        <dbReference type="EMBL" id="RHW48623.1"/>
    </source>
</evidence>
<dbReference type="InterPro" id="IPR026893">
    <property type="entry name" value="Tyr/Ser_Pase_IphP-type"/>
</dbReference>
<dbReference type="PANTHER" id="PTHR31126">
    <property type="entry name" value="TYROSINE-PROTEIN PHOSPHATASE"/>
    <property type="match status" value="1"/>
</dbReference>
<dbReference type="RefSeq" id="WP_118909948.1">
    <property type="nucleotide sequence ID" value="NZ_QOCS01000003.1"/>
</dbReference>
<dbReference type="Proteomes" id="UP000284822">
    <property type="component" value="Unassembled WGS sequence"/>
</dbReference>